<dbReference type="Proteomes" id="UP000682733">
    <property type="component" value="Unassembled WGS sequence"/>
</dbReference>
<dbReference type="Proteomes" id="UP000677228">
    <property type="component" value="Unassembled WGS sequence"/>
</dbReference>
<evidence type="ECO:0000313" key="3">
    <source>
        <dbReference type="EMBL" id="CAF3625186.1"/>
    </source>
</evidence>
<accession>A0A8S2CZK2</accession>
<dbReference type="Pfam" id="PF18922">
    <property type="entry name" value="DUF5672"/>
    <property type="match status" value="1"/>
</dbReference>
<dbReference type="EMBL" id="CAJOBA010002008">
    <property type="protein sequence ID" value="CAF3625186.1"/>
    <property type="molecule type" value="Genomic_DNA"/>
</dbReference>
<name>A0A8S2CZK2_9BILA</name>
<organism evidence="2 4">
    <name type="scientific">Didymodactylos carnosus</name>
    <dbReference type="NCBI Taxonomy" id="1234261"/>
    <lineage>
        <taxon>Eukaryota</taxon>
        <taxon>Metazoa</taxon>
        <taxon>Spiralia</taxon>
        <taxon>Gnathifera</taxon>
        <taxon>Rotifera</taxon>
        <taxon>Eurotatoria</taxon>
        <taxon>Bdelloidea</taxon>
        <taxon>Philodinida</taxon>
        <taxon>Philodinidae</taxon>
        <taxon>Didymodactylos</taxon>
    </lineage>
</organism>
<gene>
    <name evidence="2" type="ORF">OVA965_LOCUS6605</name>
    <name evidence="3" type="ORF">TMI583_LOCUS6601</name>
</gene>
<reference evidence="2" key="1">
    <citation type="submission" date="2021-02" db="EMBL/GenBank/DDBJ databases">
        <authorList>
            <person name="Nowell W R."/>
        </authorList>
    </citation>
    <scope>NUCLEOTIDE SEQUENCE</scope>
</reference>
<feature type="domain" description="DUF5672" evidence="1">
    <location>
        <begin position="7"/>
        <end position="93"/>
    </location>
</feature>
<dbReference type="EMBL" id="CAJNOK010002008">
    <property type="protein sequence ID" value="CAF0840252.1"/>
    <property type="molecule type" value="Genomic_DNA"/>
</dbReference>
<proteinExistence type="predicted"/>
<feature type="non-terminal residue" evidence="2">
    <location>
        <position position="1"/>
    </location>
</feature>
<dbReference type="AlphaFoldDB" id="A0A8S2CZK2"/>
<evidence type="ECO:0000259" key="1">
    <source>
        <dbReference type="Pfam" id="PF18922"/>
    </source>
</evidence>
<comment type="caution">
    <text evidence="2">The sequence shown here is derived from an EMBL/GenBank/DDBJ whole genome shotgun (WGS) entry which is preliminary data.</text>
</comment>
<evidence type="ECO:0000313" key="2">
    <source>
        <dbReference type="EMBL" id="CAF0840252.1"/>
    </source>
</evidence>
<protein>
    <recommendedName>
        <fullName evidence="1">DUF5672 domain-containing protein</fullName>
    </recommendedName>
</protein>
<dbReference type="InterPro" id="IPR043729">
    <property type="entry name" value="DUF5672"/>
</dbReference>
<sequence>KRCCFTIQDYVQYDYIGAPWRVSLKLRVPVGNGGFSFRSKIKTIKLLEKKRYDESTPEDVWYGINLPLVNGTVAPPEIVKTFSVEALYYEKPMPLHKLSLRKGDIK</sequence>
<evidence type="ECO:0000313" key="4">
    <source>
        <dbReference type="Proteomes" id="UP000677228"/>
    </source>
</evidence>